<feature type="compositionally biased region" description="Basic residues" evidence="4">
    <location>
        <begin position="985"/>
        <end position="1009"/>
    </location>
</feature>
<evidence type="ECO:0000259" key="5">
    <source>
        <dbReference type="PROSITE" id="PS50157"/>
    </source>
</evidence>
<dbReference type="SUPFAM" id="SSF82199">
    <property type="entry name" value="SET domain"/>
    <property type="match status" value="1"/>
</dbReference>
<feature type="domain" description="SET" evidence="6">
    <location>
        <begin position="1294"/>
        <end position="1380"/>
    </location>
</feature>
<dbReference type="InterPro" id="IPR001214">
    <property type="entry name" value="SET_dom"/>
</dbReference>
<reference evidence="8 10" key="1">
    <citation type="journal article" date="2008" name="Science">
        <title>The Physcomitrella genome reveals evolutionary insights into the conquest of land by plants.</title>
        <authorList>
            <person name="Rensing S."/>
            <person name="Lang D."/>
            <person name="Zimmer A."/>
            <person name="Terry A."/>
            <person name="Salamov A."/>
            <person name="Shapiro H."/>
            <person name="Nishiyama T."/>
            <person name="Perroud P.-F."/>
            <person name="Lindquist E."/>
            <person name="Kamisugi Y."/>
            <person name="Tanahashi T."/>
            <person name="Sakakibara K."/>
            <person name="Fujita T."/>
            <person name="Oishi K."/>
            <person name="Shin-I T."/>
            <person name="Kuroki Y."/>
            <person name="Toyoda A."/>
            <person name="Suzuki Y."/>
            <person name="Hashimoto A."/>
            <person name="Yamaguchi K."/>
            <person name="Sugano A."/>
            <person name="Kohara Y."/>
            <person name="Fujiyama A."/>
            <person name="Anterola A."/>
            <person name="Aoki S."/>
            <person name="Ashton N."/>
            <person name="Barbazuk W.B."/>
            <person name="Barker E."/>
            <person name="Bennetzen J."/>
            <person name="Bezanilla M."/>
            <person name="Blankenship R."/>
            <person name="Cho S.H."/>
            <person name="Dutcher S."/>
            <person name="Estelle M."/>
            <person name="Fawcett J.A."/>
            <person name="Gundlach H."/>
            <person name="Hanada K."/>
            <person name="Heyl A."/>
            <person name="Hicks K.A."/>
            <person name="Hugh J."/>
            <person name="Lohr M."/>
            <person name="Mayer K."/>
            <person name="Melkozernov A."/>
            <person name="Murata T."/>
            <person name="Nelson D."/>
            <person name="Pils B."/>
            <person name="Prigge M."/>
            <person name="Reiss B."/>
            <person name="Renner T."/>
            <person name="Rombauts S."/>
            <person name="Rushton P."/>
            <person name="Sanderfoot A."/>
            <person name="Schween G."/>
            <person name="Shiu S.-H."/>
            <person name="Stueber K."/>
            <person name="Theodoulou F.L."/>
            <person name="Tu H."/>
            <person name="Van de Peer Y."/>
            <person name="Verrier P.J."/>
            <person name="Waters E."/>
            <person name="Wood A."/>
            <person name="Yang L."/>
            <person name="Cove D."/>
            <person name="Cuming A."/>
            <person name="Hasebe M."/>
            <person name="Lucas S."/>
            <person name="Mishler D.B."/>
            <person name="Reski R."/>
            <person name="Grigoriev I."/>
            <person name="Quatrano R.S."/>
            <person name="Boore J.L."/>
        </authorList>
    </citation>
    <scope>NUCLEOTIDE SEQUENCE [LARGE SCALE GENOMIC DNA]</scope>
    <source>
        <strain evidence="9 10">cv. Gransden 2004</strain>
    </source>
</reference>
<dbReference type="Pfam" id="PF00856">
    <property type="entry name" value="SET"/>
    <property type="match status" value="1"/>
</dbReference>
<feature type="domain" description="C2H2-type" evidence="5">
    <location>
        <begin position="911"/>
        <end position="939"/>
    </location>
</feature>
<keyword evidence="3" id="KW-0479">Metal-binding</keyword>
<feature type="compositionally biased region" description="Polar residues" evidence="4">
    <location>
        <begin position="441"/>
        <end position="457"/>
    </location>
</feature>
<proteinExistence type="predicted"/>
<gene>
    <name evidence="8" type="ORF">PHYPA_023943</name>
</gene>
<dbReference type="GO" id="GO:0005634">
    <property type="term" value="C:nucleus"/>
    <property type="evidence" value="ECO:0000318"/>
    <property type="project" value="GO_Central"/>
</dbReference>
<dbReference type="InterPro" id="IPR007728">
    <property type="entry name" value="Pre-SET_dom"/>
</dbReference>
<evidence type="ECO:0000259" key="6">
    <source>
        <dbReference type="PROSITE" id="PS50280"/>
    </source>
</evidence>
<feature type="region of interest" description="Disordered" evidence="4">
    <location>
        <begin position="560"/>
        <end position="583"/>
    </location>
</feature>
<feature type="domain" description="C2H2-type" evidence="5">
    <location>
        <begin position="1073"/>
        <end position="1101"/>
    </location>
</feature>
<dbReference type="InterPro" id="IPR040689">
    <property type="entry name" value="SUVR5_Znf-C2H2_3rpt"/>
</dbReference>
<dbReference type="EMBL" id="ABEU02000019">
    <property type="protein sequence ID" value="PNR34126.1"/>
    <property type="molecule type" value="Genomic_DNA"/>
</dbReference>
<dbReference type="PROSITE" id="PS50280">
    <property type="entry name" value="SET"/>
    <property type="match status" value="1"/>
</dbReference>
<dbReference type="Gene3D" id="3.30.160.60">
    <property type="entry name" value="Classic Zinc Finger"/>
    <property type="match status" value="1"/>
</dbReference>
<dbReference type="SMART" id="SM00355">
    <property type="entry name" value="ZnF_C2H2"/>
    <property type="match status" value="5"/>
</dbReference>
<dbReference type="PANTHER" id="PTHR47325">
    <property type="entry name" value="HISTONE-LYSINE N-METHYLTRANSFERASE SUVR5"/>
    <property type="match status" value="1"/>
</dbReference>
<dbReference type="EnsemblPlants" id="Pp3c19_9880V3.1">
    <property type="protein sequence ID" value="Pp3c19_9880V3.1"/>
    <property type="gene ID" value="Pp3c19_9880"/>
</dbReference>
<accession>A0A2K1IXY4</accession>
<feature type="domain" description="C2H2-type" evidence="5">
    <location>
        <begin position="731"/>
        <end position="759"/>
    </location>
</feature>
<evidence type="ECO:0000256" key="3">
    <source>
        <dbReference type="PROSITE-ProRule" id="PRU00042"/>
    </source>
</evidence>
<evidence type="ECO:0008006" key="11">
    <source>
        <dbReference type="Google" id="ProtNLM"/>
    </source>
</evidence>
<dbReference type="GO" id="GO:0005694">
    <property type="term" value="C:chromosome"/>
    <property type="evidence" value="ECO:0007669"/>
    <property type="project" value="UniProtKB-SubCell"/>
</dbReference>
<dbReference type="GO" id="GO:0140938">
    <property type="term" value="F:histone H3 methyltransferase activity"/>
    <property type="evidence" value="ECO:0000318"/>
    <property type="project" value="GO_Central"/>
</dbReference>
<dbReference type="InterPro" id="IPR013087">
    <property type="entry name" value="Znf_C2H2_type"/>
</dbReference>
<protein>
    <recommendedName>
        <fullName evidence="11">Histone-lysine N-methyltransferase SUVR5</fullName>
    </recommendedName>
</protein>
<evidence type="ECO:0000256" key="2">
    <source>
        <dbReference type="ARBA" id="ARBA00022454"/>
    </source>
</evidence>
<comment type="subcellular location">
    <subcellularLocation>
        <location evidence="1">Chromosome</location>
    </subcellularLocation>
</comment>
<evidence type="ECO:0000256" key="4">
    <source>
        <dbReference type="SAM" id="MobiDB-lite"/>
    </source>
</evidence>
<feature type="compositionally biased region" description="Polar residues" evidence="4">
    <location>
        <begin position="472"/>
        <end position="483"/>
    </location>
</feature>
<dbReference type="SUPFAM" id="SSF57667">
    <property type="entry name" value="beta-beta-alpha zinc fingers"/>
    <property type="match status" value="1"/>
</dbReference>
<dbReference type="STRING" id="3218.A0A2K1IXY4"/>
<dbReference type="PaxDb" id="3218-PP1S174_93V6.1"/>
<feature type="domain" description="Pre-SET" evidence="7">
    <location>
        <begin position="1215"/>
        <end position="1291"/>
    </location>
</feature>
<dbReference type="InterPro" id="IPR036236">
    <property type="entry name" value="Znf_C2H2_sf"/>
</dbReference>
<evidence type="ECO:0000256" key="1">
    <source>
        <dbReference type="ARBA" id="ARBA00004286"/>
    </source>
</evidence>
<dbReference type="GO" id="GO:0006338">
    <property type="term" value="P:chromatin remodeling"/>
    <property type="evidence" value="ECO:0000318"/>
    <property type="project" value="GO_Central"/>
</dbReference>
<evidence type="ECO:0000313" key="9">
    <source>
        <dbReference type="EnsemblPlants" id="Pp3c19_9880V3.1"/>
    </source>
</evidence>
<feature type="compositionally biased region" description="Polar residues" evidence="4">
    <location>
        <begin position="498"/>
        <end position="508"/>
    </location>
</feature>
<dbReference type="Pfam" id="PF05033">
    <property type="entry name" value="Pre-SET"/>
    <property type="match status" value="1"/>
</dbReference>
<reference evidence="9" key="3">
    <citation type="submission" date="2020-12" db="UniProtKB">
        <authorList>
            <consortium name="EnsemblPlants"/>
        </authorList>
    </citation>
    <scope>IDENTIFICATION</scope>
</reference>
<keyword evidence="3" id="KW-0863">Zinc-finger</keyword>
<keyword evidence="3" id="KW-0862">Zinc</keyword>
<dbReference type="Gramene" id="Pp3c19_9880V3.1">
    <property type="protein sequence ID" value="Pp3c19_9880V3.1"/>
    <property type="gene ID" value="Pp3c19_9880"/>
</dbReference>
<evidence type="ECO:0000313" key="8">
    <source>
        <dbReference type="EMBL" id="PNR34126.1"/>
    </source>
</evidence>
<feature type="compositionally biased region" description="Polar residues" evidence="4">
    <location>
        <begin position="946"/>
        <end position="956"/>
    </location>
</feature>
<name>A0A2K1IXY4_PHYPA</name>
<dbReference type="FunCoup" id="A0A2K1IXY4">
    <property type="interactions" value="1226"/>
</dbReference>
<dbReference type="PANTHER" id="PTHR47325:SF1">
    <property type="entry name" value="HISTONE-LYSINE N-METHYLTRANSFERASE SUVR5"/>
    <property type="match status" value="1"/>
</dbReference>
<dbReference type="InParanoid" id="A0A2K1IXY4"/>
<dbReference type="Gene3D" id="2.170.270.10">
    <property type="entry name" value="SET domain"/>
    <property type="match status" value="2"/>
</dbReference>
<keyword evidence="2" id="KW-0158">Chromosome</keyword>
<feature type="region of interest" description="Disordered" evidence="4">
    <location>
        <begin position="943"/>
        <end position="1015"/>
    </location>
</feature>
<reference evidence="8 10" key="2">
    <citation type="journal article" date="2018" name="Plant J.">
        <title>The Physcomitrella patens chromosome-scale assembly reveals moss genome structure and evolution.</title>
        <authorList>
            <person name="Lang D."/>
            <person name="Ullrich K.K."/>
            <person name="Murat F."/>
            <person name="Fuchs J."/>
            <person name="Jenkins J."/>
            <person name="Haas F.B."/>
            <person name="Piednoel M."/>
            <person name="Gundlach H."/>
            <person name="Van Bel M."/>
            <person name="Meyberg R."/>
            <person name="Vives C."/>
            <person name="Morata J."/>
            <person name="Symeonidi A."/>
            <person name="Hiss M."/>
            <person name="Muchero W."/>
            <person name="Kamisugi Y."/>
            <person name="Saleh O."/>
            <person name="Blanc G."/>
            <person name="Decker E.L."/>
            <person name="van Gessel N."/>
            <person name="Grimwood J."/>
            <person name="Hayes R.D."/>
            <person name="Graham S.W."/>
            <person name="Gunter L.E."/>
            <person name="McDaniel S.F."/>
            <person name="Hoernstein S.N.W."/>
            <person name="Larsson A."/>
            <person name="Li F.W."/>
            <person name="Perroud P.F."/>
            <person name="Phillips J."/>
            <person name="Ranjan P."/>
            <person name="Rokshar D.S."/>
            <person name="Rothfels C.J."/>
            <person name="Schneider L."/>
            <person name="Shu S."/>
            <person name="Stevenson D.W."/>
            <person name="Thummler F."/>
            <person name="Tillich M."/>
            <person name="Villarreal Aguilar J.C."/>
            <person name="Widiez T."/>
            <person name="Wong G.K."/>
            <person name="Wymore A."/>
            <person name="Zhang Y."/>
            <person name="Zimmer A.D."/>
            <person name="Quatrano R.S."/>
            <person name="Mayer K.F.X."/>
            <person name="Goodstein D."/>
            <person name="Casacuberta J.M."/>
            <person name="Vandepoele K."/>
            <person name="Reski R."/>
            <person name="Cuming A.C."/>
            <person name="Tuskan G.A."/>
            <person name="Maumus F."/>
            <person name="Salse J."/>
            <person name="Schmutz J."/>
            <person name="Rensing S.A."/>
        </authorList>
    </citation>
    <scope>NUCLEOTIDE SEQUENCE [LARGE SCALE GENOMIC DNA]</scope>
    <source>
        <strain evidence="9 10">cv. Gransden 2004</strain>
    </source>
</reference>
<dbReference type="PROSITE" id="PS50867">
    <property type="entry name" value="PRE_SET"/>
    <property type="match status" value="1"/>
</dbReference>
<dbReference type="SMART" id="SM00317">
    <property type="entry name" value="SET"/>
    <property type="match status" value="1"/>
</dbReference>
<organism evidence="8">
    <name type="scientific">Physcomitrium patens</name>
    <name type="common">Spreading-leaved earth moss</name>
    <name type="synonym">Physcomitrella patens</name>
    <dbReference type="NCBI Taxonomy" id="3218"/>
    <lineage>
        <taxon>Eukaryota</taxon>
        <taxon>Viridiplantae</taxon>
        <taxon>Streptophyta</taxon>
        <taxon>Embryophyta</taxon>
        <taxon>Bryophyta</taxon>
        <taxon>Bryophytina</taxon>
        <taxon>Bryopsida</taxon>
        <taxon>Funariidae</taxon>
        <taxon>Funariales</taxon>
        <taxon>Funariaceae</taxon>
        <taxon>Physcomitrium</taxon>
    </lineage>
</organism>
<dbReference type="Pfam" id="PF18868">
    <property type="entry name" value="zf-C2H2_3rep"/>
    <property type="match status" value="2"/>
</dbReference>
<feature type="region of interest" description="Disordered" evidence="4">
    <location>
        <begin position="427"/>
        <end position="508"/>
    </location>
</feature>
<dbReference type="Proteomes" id="UP000006727">
    <property type="component" value="Chromosome 19"/>
</dbReference>
<dbReference type="GO" id="GO:0008270">
    <property type="term" value="F:zinc ion binding"/>
    <property type="evidence" value="ECO:0007669"/>
    <property type="project" value="UniProtKB-KW"/>
</dbReference>
<dbReference type="InterPro" id="IPR046341">
    <property type="entry name" value="SET_dom_sf"/>
</dbReference>
<dbReference type="PROSITE" id="PS00028">
    <property type="entry name" value="ZINC_FINGER_C2H2_1"/>
    <property type="match status" value="4"/>
</dbReference>
<dbReference type="PROSITE" id="PS50157">
    <property type="entry name" value="ZINC_FINGER_C2H2_2"/>
    <property type="match status" value="3"/>
</dbReference>
<evidence type="ECO:0000313" key="10">
    <source>
        <dbReference type="Proteomes" id="UP000006727"/>
    </source>
</evidence>
<sequence length="1403" mass="157174">MSLLKLLFDIPEAGGESNFTVEEQEELMAFEHNLDDHLVGNFALPATDDQLNFLQGAGLQTEASLESVQDRVVFPVAYGTHNRHEVDSNHGAGVGKEVLPLMSMVIALENGHELGSSTIDHVTQELSGIVAPRTQEPVSLEQDSVPLKPLVPVLATPPENTACSVTLEPALVTLENAQVLELAVNSLQKDASSKKDHTSLKHQESGKAVWIKWRGKWQAAIQVRVEDCRVATLKAMPTYRKKEYVPIYLLTNRTYIWIDAQNICDISQNPEPLVTGLHSDWLRLVVDTGAPRRRTFLSLGWEMLDISDRLHILGVVERARYVSAWKEFAREATEATKYSELGSLLVRIHAVVEPVYVRQSWVKKRLSAWTEECIKAGTAAAVEKLTKECIRVILWDEAATLWEAPEQPVLDPGWTDWKGPAFDELTLPEDDIPVPADKTSRPFSSLSITPSPAQEKQYTGAKRGRKPKDRSVQSQHLASATRVTTRKQVKVETRNDAGPSSSAAMGTLPTHSMKNVQNYSTDHAEKTPDQVGGNTFATPVKDDGAVVKIEQLNPQLSDRRTQKHLKGAASNGNGGSKISGLSTDPINDKNLSRLVANMSVREKRSFIKARELLCQYMNEGLSLREEGNDGAQCNQMIDSIIDEFAKDLLSGEMLLKILASEKDRLAKIVLEGGLVSRKSSNIIWDVGLSGSHSGEFWKPEVKTVSNDASAWQSTPSPVQIGDKGACRDTRYLCSLCGQNFEQLCVLGKHWKEQHKREARLFEKCLLCRICDKSNAMFRNKTSVTRHLKKTHPNVSMSSQAWSVCLMCDKEYLDFDHLWQHVEDQHHNQWSNPDFARRVKSTLKPRMGQKRSFYCETFNTLWEVKQHKQILHRGPELLRSGTKRNFDAMNSMVTANDSKRVDVMPAKDTYKYSCRYCPMKFPVLPDLGRHHRTKHKDKTDELVKDQFPTNGMPSVQTRKTKHEETRGDWHPVPTGKGGDRDDNGKKWRYRARAKAKNASRGRSVSMKKRSGGAEAILQRMRAVKQVLKEQKKKRSLRKRDRKAESARRLAKLAGISGTLTPAPARVTTTDANRFKCRFCGMRFALLPDLAQHHQVEHSAVKQAFIANGRGECQTGIYTLTNDGIIGPLQGELLNRVPTAKSCWRLLAVPAVRIGFLMNLARAKLEIRWHQDKYLCPDGCKTYGAIQPVPSLEIDRSALAKSSSNACAGLDTKNSQVGCSCTEDECSASTCDHMSMFDTDNTEAFTIDGKFIRGQFPYDEFGRIILDVGYMVYECNSSCQCKDPCRNRVLQKGVHLKLEVFISPHKGWGVRAAEAISRGTFVCEYVGEVLNDSEANKRGKSCEPNLINYEVLVESLDCQLAHIGFFAKRDIAPGEELAYDFRYKLLPGKGCPCQCGSSKWRGRLY</sequence>
<keyword evidence="10" id="KW-1185">Reference proteome</keyword>
<evidence type="ECO:0000259" key="7">
    <source>
        <dbReference type="PROSITE" id="PS50867"/>
    </source>
</evidence>